<evidence type="ECO:0000256" key="7">
    <source>
        <dbReference type="PIRSR" id="PIRSR601273-2"/>
    </source>
</evidence>
<dbReference type="PANTHER" id="PTHR11473">
    <property type="entry name" value="AROMATIC AMINO ACID HYDROXYLASE"/>
    <property type="match status" value="1"/>
</dbReference>
<keyword evidence="11" id="KW-1185">Reference proteome</keyword>
<dbReference type="InterPro" id="IPR001273">
    <property type="entry name" value="ArAA_hydroxylase"/>
</dbReference>
<proteinExistence type="inferred from homology"/>
<dbReference type="AlphaFoldDB" id="A0A498SLE4"/>
<evidence type="ECO:0000259" key="8">
    <source>
        <dbReference type="PROSITE" id="PS50011"/>
    </source>
</evidence>
<sequence>MRRALSYLGDHNRIPRKSIISLQHSFYVTPSNEDILSGKWYPKQITDLDYICNKVITYDSTTSWTLDADHPSFKDKEYRKRREWFLDIANDYKQGTIYRDLKALHSKVACREFLDNFKLLEEWCGYSDNQIPQLEDISKYLQSKTGFILRPCGGYLTPRNFLAALAFRVFCCTQYIRHYTDPHYTPEPDLCHEMLGHMAMFLDPTYAQLSQEIGIASLGSSDKDCNALIRLYFFTFEFGLLVDGEKLDEKKRNLKVYGAGLLSCFDELKFCVSPEAKIYRFEPADVLKMEPEVTKFQRGYFYSTRTNFPVATTDLQIIDAAYDFCQWLKARNLFFRKSQAEGIEDQKCVQSGELMANLECQNTDAIRLDIDELVKGCVYPVYSKSGRRYIVKVSPGGGLEASLLLQAKKLKESNTEEDVCLPILLDYYYHHMSSTNFFILEFCEYGSLEKLLKENGVVPMHKQHIAKILHGVTAAIYFLHSQCIYHGTICTANILIDHHMVGRLTGLTSAQEVAENMNKIRQLPMYAAPESIHPKAELLPQDMFAMGVVLYRCLTGRMPKRKPNGTIDYHGVKSSITLPIDSKIWHTAQLLMSERLDMRLTAGQLLHTDWIETAATTPITQIFNWIN</sequence>
<keyword evidence="5 7" id="KW-0408">Iron</keyword>
<feature type="domain" description="Protein kinase" evidence="8">
    <location>
        <begin position="343"/>
        <end position="611"/>
    </location>
</feature>
<dbReference type="GO" id="GO:0004510">
    <property type="term" value="F:tryptophan 5-monooxygenase activity"/>
    <property type="evidence" value="ECO:0007669"/>
    <property type="project" value="TreeGrafter"/>
</dbReference>
<dbReference type="GO" id="GO:0009072">
    <property type="term" value="P:aromatic amino acid metabolic process"/>
    <property type="evidence" value="ECO:0007669"/>
    <property type="project" value="InterPro"/>
</dbReference>
<keyword evidence="4" id="KW-0560">Oxidoreductase</keyword>
<feature type="domain" description="Biopterin-dependent aromatic amino acid hydroxylase family profile" evidence="9">
    <location>
        <begin position="96"/>
        <end position="301"/>
    </location>
</feature>
<dbReference type="PANTHER" id="PTHR11473:SF16">
    <property type="entry name" value="TRYPTOPHAN 5-HYDROXYLASE 2"/>
    <property type="match status" value="1"/>
</dbReference>
<protein>
    <recommendedName>
        <fullName evidence="12">Protein kinase domain-containing protein</fullName>
    </recommendedName>
</protein>
<evidence type="ECO:0000259" key="9">
    <source>
        <dbReference type="PROSITE" id="PS51410"/>
    </source>
</evidence>
<evidence type="ECO:0000256" key="1">
    <source>
        <dbReference type="ARBA" id="ARBA00001954"/>
    </source>
</evidence>
<dbReference type="OrthoDB" id="1668230at2759"/>
<evidence type="ECO:0008006" key="12">
    <source>
        <dbReference type="Google" id="ProtNLM"/>
    </source>
</evidence>
<dbReference type="PROSITE" id="PS50011">
    <property type="entry name" value="PROTEIN_KINASE_DOM"/>
    <property type="match status" value="1"/>
</dbReference>
<evidence type="ECO:0000256" key="2">
    <source>
        <dbReference type="ARBA" id="ARBA00009712"/>
    </source>
</evidence>
<dbReference type="Proteomes" id="UP000276991">
    <property type="component" value="Unassembled WGS sequence"/>
</dbReference>
<dbReference type="PROSITE" id="PS51410">
    <property type="entry name" value="BH4_AAA_HYDROXYL_2"/>
    <property type="match status" value="1"/>
</dbReference>
<evidence type="ECO:0000256" key="3">
    <source>
        <dbReference type="ARBA" id="ARBA00022723"/>
    </source>
</evidence>
<organism evidence="10 11">
    <name type="scientific">Acanthocheilonema viteae</name>
    <name type="common">Filarial nematode worm</name>
    <name type="synonym">Dipetalonema viteae</name>
    <dbReference type="NCBI Taxonomy" id="6277"/>
    <lineage>
        <taxon>Eukaryota</taxon>
        <taxon>Metazoa</taxon>
        <taxon>Ecdysozoa</taxon>
        <taxon>Nematoda</taxon>
        <taxon>Chromadorea</taxon>
        <taxon>Rhabditida</taxon>
        <taxon>Spirurina</taxon>
        <taxon>Spiruromorpha</taxon>
        <taxon>Filarioidea</taxon>
        <taxon>Onchocercidae</taxon>
        <taxon>Acanthocheilonema</taxon>
    </lineage>
</organism>
<evidence type="ECO:0000256" key="4">
    <source>
        <dbReference type="ARBA" id="ARBA00023002"/>
    </source>
</evidence>
<dbReference type="SUPFAM" id="SSF56112">
    <property type="entry name" value="Protein kinase-like (PK-like)"/>
    <property type="match status" value="1"/>
</dbReference>
<keyword evidence="3 7" id="KW-0479">Metal-binding</keyword>
<feature type="binding site" evidence="7">
    <location>
        <position position="197"/>
    </location>
    <ligand>
        <name>Fe cation</name>
        <dbReference type="ChEBI" id="CHEBI:24875"/>
    </ligand>
</feature>
<dbReference type="InterPro" id="IPR019774">
    <property type="entry name" value="Aromatic-AA_hydroxylase_C"/>
</dbReference>
<dbReference type="GO" id="GO:0043005">
    <property type="term" value="C:neuron projection"/>
    <property type="evidence" value="ECO:0007669"/>
    <property type="project" value="TreeGrafter"/>
</dbReference>
<dbReference type="InterPro" id="IPR000719">
    <property type="entry name" value="Prot_kinase_dom"/>
</dbReference>
<reference evidence="10 11" key="1">
    <citation type="submission" date="2018-08" db="EMBL/GenBank/DDBJ databases">
        <authorList>
            <person name="Laetsch R D."/>
            <person name="Stevens L."/>
            <person name="Kumar S."/>
            <person name="Blaxter L. M."/>
        </authorList>
    </citation>
    <scope>NUCLEOTIDE SEQUENCE [LARGE SCALE GENOMIC DNA]</scope>
</reference>
<dbReference type="STRING" id="6277.A0A498SLE4"/>
<dbReference type="Pfam" id="PF00351">
    <property type="entry name" value="Biopterin_H"/>
    <property type="match status" value="1"/>
</dbReference>
<dbReference type="SMART" id="SM00220">
    <property type="entry name" value="S_TKc"/>
    <property type="match status" value="1"/>
</dbReference>
<dbReference type="InterPro" id="IPR011009">
    <property type="entry name" value="Kinase-like_dom_sf"/>
</dbReference>
<dbReference type="PRINTS" id="PR00372">
    <property type="entry name" value="FYWHYDRXLASE"/>
</dbReference>
<evidence type="ECO:0000256" key="5">
    <source>
        <dbReference type="ARBA" id="ARBA00023004"/>
    </source>
</evidence>
<name>A0A498SLE4_ACAVI</name>
<comment type="similarity">
    <text evidence="2">Belongs to the biopterin-dependent aromatic amino acid hydroxylase family.</text>
</comment>
<dbReference type="GO" id="GO:0005524">
    <property type="term" value="F:ATP binding"/>
    <property type="evidence" value="ECO:0007669"/>
    <property type="project" value="InterPro"/>
</dbReference>
<dbReference type="Gene3D" id="1.10.510.10">
    <property type="entry name" value="Transferase(Phosphotransferase) domain 1"/>
    <property type="match status" value="1"/>
</dbReference>
<evidence type="ECO:0000256" key="6">
    <source>
        <dbReference type="ARBA" id="ARBA00023033"/>
    </source>
</evidence>
<gene>
    <name evidence="10" type="ORF">NAV_LOCUS7498</name>
</gene>
<evidence type="ECO:0000313" key="10">
    <source>
        <dbReference type="EMBL" id="VBB32707.1"/>
    </source>
</evidence>
<dbReference type="SUPFAM" id="SSF56534">
    <property type="entry name" value="Aromatic aminoacid monoxygenases, catalytic and oligomerization domains"/>
    <property type="match status" value="1"/>
</dbReference>
<comment type="cofactor">
    <cofactor evidence="1 7">
        <name>Fe(2+)</name>
        <dbReference type="ChEBI" id="CHEBI:29033"/>
    </cofactor>
</comment>
<evidence type="ECO:0000313" key="11">
    <source>
        <dbReference type="Proteomes" id="UP000276991"/>
    </source>
</evidence>
<dbReference type="InterPro" id="IPR036951">
    <property type="entry name" value="ArAA_hydroxylase_sf"/>
</dbReference>
<dbReference type="Gene3D" id="1.10.800.10">
    <property type="entry name" value="Aromatic amino acid hydroxylase"/>
    <property type="match status" value="1"/>
</dbReference>
<dbReference type="EMBL" id="UPTC01001879">
    <property type="protein sequence ID" value="VBB32707.1"/>
    <property type="molecule type" value="Genomic_DNA"/>
</dbReference>
<feature type="binding site" evidence="7">
    <location>
        <position position="192"/>
    </location>
    <ligand>
        <name>Fe cation</name>
        <dbReference type="ChEBI" id="CHEBI:24875"/>
    </ligand>
</feature>
<keyword evidence="6" id="KW-0503">Monooxygenase</keyword>
<dbReference type="Pfam" id="PF00069">
    <property type="entry name" value="Pkinase"/>
    <property type="match status" value="1"/>
</dbReference>
<dbReference type="GO" id="GO:0005506">
    <property type="term" value="F:iron ion binding"/>
    <property type="evidence" value="ECO:0007669"/>
    <property type="project" value="InterPro"/>
</dbReference>
<accession>A0A498SLE4</accession>
<feature type="binding site" evidence="7">
    <location>
        <position position="237"/>
    </location>
    <ligand>
        <name>Fe cation</name>
        <dbReference type="ChEBI" id="CHEBI:24875"/>
    </ligand>
</feature>
<dbReference type="GO" id="GO:0004672">
    <property type="term" value="F:protein kinase activity"/>
    <property type="evidence" value="ECO:0007669"/>
    <property type="project" value="InterPro"/>
</dbReference>
<dbReference type="InterPro" id="IPR036329">
    <property type="entry name" value="Aro-AA_hydroxylase_C_sf"/>
</dbReference>